<dbReference type="CDD" id="cd22363">
    <property type="entry name" value="tRNA-intron_lyase_C"/>
    <property type="match status" value="1"/>
</dbReference>
<dbReference type="InterPro" id="IPR011856">
    <property type="entry name" value="tRNA_endonuc-like_dom_sf"/>
</dbReference>
<protein>
    <submittedName>
        <fullName evidence="2">tRNA-splicing endonuclease</fullName>
        <ecNumber evidence="2">4.6.1.16</ecNumber>
    </submittedName>
</protein>
<dbReference type="Gene3D" id="3.40.1170.20">
    <property type="entry name" value="tRNA intron endonuclease, N-terminal domain"/>
    <property type="match status" value="2"/>
</dbReference>
<dbReference type="Gene3D" id="3.40.1350.150">
    <property type="match status" value="1"/>
</dbReference>
<dbReference type="PANTHER" id="PTHR21227">
    <property type="entry name" value="TRNA-SPLICING ENDONUCLEASE SUBUNIT SEN2"/>
    <property type="match status" value="1"/>
</dbReference>
<accession>A0A5E4LLM0</accession>
<dbReference type="GO" id="GO:0000213">
    <property type="term" value="F:tRNA-intron lyase activity"/>
    <property type="evidence" value="ECO:0007669"/>
    <property type="project" value="UniProtKB-EC"/>
</dbReference>
<dbReference type="SUPFAM" id="SSF55267">
    <property type="entry name" value="tRNA-intron endonuclease N-terminal domain-like"/>
    <property type="match status" value="1"/>
</dbReference>
<dbReference type="InterPro" id="IPR036167">
    <property type="entry name" value="tRNA_intron_Endo_cat-like_sf"/>
</dbReference>
<proteinExistence type="predicted"/>
<evidence type="ECO:0000259" key="1">
    <source>
        <dbReference type="Pfam" id="PF01974"/>
    </source>
</evidence>
<dbReference type="Proteomes" id="UP000789941">
    <property type="component" value="Unassembled WGS sequence"/>
</dbReference>
<keyword evidence="2" id="KW-0456">Lyase</keyword>
<dbReference type="SUPFAM" id="SSF53032">
    <property type="entry name" value="tRNA-intron endonuclease catalytic domain-like"/>
    <property type="match status" value="2"/>
</dbReference>
<dbReference type="PANTHER" id="PTHR21227:SF0">
    <property type="entry name" value="TRNA-SPLICING ENDONUCLEASE SUBUNIT SEN2"/>
    <property type="match status" value="1"/>
</dbReference>
<dbReference type="GO" id="GO:0005737">
    <property type="term" value="C:cytoplasm"/>
    <property type="evidence" value="ECO:0007669"/>
    <property type="project" value="TreeGrafter"/>
</dbReference>
<evidence type="ECO:0000313" key="2">
    <source>
        <dbReference type="EMBL" id="VVC02905.1"/>
    </source>
</evidence>
<dbReference type="NCBIfam" id="TIGR00324">
    <property type="entry name" value="endA"/>
    <property type="match status" value="1"/>
</dbReference>
<dbReference type="Gene3D" id="3.40.1350.10">
    <property type="match status" value="1"/>
</dbReference>
<dbReference type="EC" id="4.6.1.16" evidence="2"/>
<dbReference type="GO" id="GO:0003676">
    <property type="term" value="F:nucleic acid binding"/>
    <property type="evidence" value="ECO:0007669"/>
    <property type="project" value="InterPro"/>
</dbReference>
<evidence type="ECO:0000313" key="3">
    <source>
        <dbReference type="Proteomes" id="UP000789941"/>
    </source>
</evidence>
<dbReference type="Pfam" id="PF01974">
    <property type="entry name" value="tRNA_int_endo"/>
    <property type="match status" value="1"/>
</dbReference>
<keyword evidence="2" id="KW-0378">Hydrolase</keyword>
<reference evidence="2 3" key="1">
    <citation type="submission" date="2019-08" db="EMBL/GenBank/DDBJ databases">
        <authorList>
            <person name="Vazquez-Campos X."/>
        </authorList>
    </citation>
    <scope>NUCLEOTIDE SEQUENCE [LARGE SCALE GENOMIC DNA]</scope>
    <source>
        <strain evidence="2">LFW-283_2</strain>
    </source>
</reference>
<keyword evidence="2" id="KW-0540">Nuclease</keyword>
<dbReference type="InterPro" id="IPR006676">
    <property type="entry name" value="tRNA_splic"/>
</dbReference>
<sequence>MIKLELDRKKHSLMVKEQSDVSSLQNGFYGQMKRGIIYLSPEEALYVMDIRNGRCYDDVGNEFAFNDVAALFVKNKKLLARYLTYKDYRDKGLILRNATEAEGNYGRSISVKYKGGHFELDAYSFEGLFFPNDLITLVDEEKVGKELYERYWIGQFGTYKAAHRGKISKLDIYETIYLLKHGELHLKNSNLEQVEKFAKKRIKFFTDMYLVYEDWRKRGYVIKTGFKFGTHFRIYFPGASPVRSEDEWMHSKHVIHVFPRKHKQIISEWARAIRVAHSVKKTFILAIPGKKAEIKVNPKKPRLDFVAYHRKKGGIETPKDGTPRYLMYSLTEDEYIGGEELAKALAECNQYGLEMIMGISDRESSVTYYVIKAIDLPGSEYEYYEIEWIQP</sequence>
<dbReference type="InterPro" id="IPR036740">
    <property type="entry name" value="tRNA_intron_Endonuc_N_sf"/>
</dbReference>
<feature type="domain" description="tRNA intron endonuclease catalytic" evidence="1">
    <location>
        <begin position="205"/>
        <end position="294"/>
    </location>
</feature>
<organism evidence="2 3">
    <name type="scientific">Candidatus Bilamarchaeum dharawalense</name>
    <dbReference type="NCBI Taxonomy" id="2885759"/>
    <lineage>
        <taxon>Archaea</taxon>
        <taxon>Candidatus Micrarchaeota</taxon>
        <taxon>Candidatus Micrarchaeia</taxon>
        <taxon>Candidatus Anstonellales</taxon>
        <taxon>Candidatus Bilamarchaeaceae</taxon>
        <taxon>Candidatus Bilamarchaeum</taxon>
    </lineage>
</organism>
<keyword evidence="2" id="KW-0255">Endonuclease</keyword>
<dbReference type="EMBL" id="CABMJJ010000003">
    <property type="protein sequence ID" value="VVC02905.1"/>
    <property type="molecule type" value="Genomic_DNA"/>
</dbReference>
<name>A0A5E4LLM0_9ARCH</name>
<comment type="caution">
    <text evidence="2">The sequence shown here is derived from an EMBL/GenBank/DDBJ whole genome shotgun (WGS) entry which is preliminary data.</text>
</comment>
<dbReference type="AlphaFoldDB" id="A0A5E4LLM0"/>
<dbReference type="GO" id="GO:0006388">
    <property type="term" value="P:tRNA splicing, via endonucleolytic cleavage and ligation"/>
    <property type="evidence" value="ECO:0007669"/>
    <property type="project" value="InterPro"/>
</dbReference>
<dbReference type="InterPro" id="IPR006677">
    <property type="entry name" value="tRNA_intron_Endonuc_cat-like"/>
</dbReference>
<gene>
    <name evidence="2" type="primary">endA_2</name>
    <name evidence="2" type="ORF">LFW2832_01301</name>
</gene>